<feature type="compositionally biased region" description="Basic and acidic residues" evidence="8">
    <location>
        <begin position="142"/>
        <end position="160"/>
    </location>
</feature>
<evidence type="ECO:0000313" key="11">
    <source>
        <dbReference type="Proteomes" id="UP000035681"/>
    </source>
</evidence>
<evidence type="ECO:0000256" key="7">
    <source>
        <dbReference type="ARBA" id="ARBA00023303"/>
    </source>
</evidence>
<dbReference type="GO" id="GO:0006974">
    <property type="term" value="P:DNA damage response"/>
    <property type="evidence" value="ECO:0007669"/>
    <property type="project" value="UniProtKB-ARBA"/>
</dbReference>
<protein>
    <submittedName>
        <fullName evidence="12">TRPM SLOG domain-containing protein</fullName>
    </submittedName>
</protein>
<reference evidence="12" key="1">
    <citation type="submission" date="2024-02" db="UniProtKB">
        <authorList>
            <consortium name="WormBaseParasite"/>
        </authorList>
    </citation>
    <scope>IDENTIFICATION</scope>
</reference>
<evidence type="ECO:0000256" key="1">
    <source>
        <dbReference type="ARBA" id="ARBA00004141"/>
    </source>
</evidence>
<feature type="compositionally biased region" description="Low complexity" evidence="8">
    <location>
        <begin position="911"/>
        <end position="921"/>
    </location>
</feature>
<evidence type="ECO:0000256" key="6">
    <source>
        <dbReference type="ARBA" id="ARBA00023136"/>
    </source>
</evidence>
<keyword evidence="3 9" id="KW-0812">Transmembrane</keyword>
<evidence type="ECO:0000256" key="9">
    <source>
        <dbReference type="SAM" id="Phobius"/>
    </source>
</evidence>
<dbReference type="Proteomes" id="UP000035681">
    <property type="component" value="Unplaced"/>
</dbReference>
<feature type="transmembrane region" description="Helical" evidence="9">
    <location>
        <begin position="1068"/>
        <end position="1090"/>
    </location>
</feature>
<keyword evidence="4 9" id="KW-1133">Transmembrane helix</keyword>
<dbReference type="InterPro" id="IPR050927">
    <property type="entry name" value="TRPM"/>
</dbReference>
<evidence type="ECO:0000313" key="12">
    <source>
        <dbReference type="WBParaSite" id="TCONS_00010487.p1"/>
    </source>
</evidence>
<dbReference type="PANTHER" id="PTHR13800">
    <property type="entry name" value="TRANSIENT RECEPTOR POTENTIAL CATION CHANNEL, SUBFAMILY M, MEMBER 6"/>
    <property type="match status" value="1"/>
</dbReference>
<dbReference type="AlphaFoldDB" id="A0AAF5DCQ6"/>
<dbReference type="InterPro" id="IPR005821">
    <property type="entry name" value="Ion_trans_dom"/>
</dbReference>
<feature type="region of interest" description="Disordered" evidence="8">
    <location>
        <begin position="21"/>
        <end position="56"/>
    </location>
</feature>
<evidence type="ECO:0000256" key="2">
    <source>
        <dbReference type="ARBA" id="ARBA00022448"/>
    </source>
</evidence>
<keyword evidence="11" id="KW-1185">Reference proteome</keyword>
<dbReference type="SMART" id="SM00731">
    <property type="entry name" value="SprT"/>
    <property type="match status" value="1"/>
</dbReference>
<feature type="transmembrane region" description="Helical" evidence="9">
    <location>
        <begin position="1180"/>
        <end position="1201"/>
    </location>
</feature>
<feature type="compositionally biased region" description="Basic residues" evidence="8">
    <location>
        <begin position="35"/>
        <end position="47"/>
    </location>
</feature>
<feature type="domain" description="SprT-like" evidence="10">
    <location>
        <begin position="1589"/>
        <end position="1758"/>
    </location>
</feature>
<dbReference type="InterPro" id="IPR041491">
    <property type="entry name" value="TRPM_SLOG"/>
</dbReference>
<feature type="region of interest" description="Disordered" evidence="8">
    <location>
        <begin position="139"/>
        <end position="160"/>
    </location>
</feature>
<keyword evidence="2" id="KW-0813">Transport</keyword>
<keyword evidence="6 9" id="KW-0472">Membrane</keyword>
<dbReference type="Pfam" id="PF00520">
    <property type="entry name" value="Ion_trans"/>
    <property type="match status" value="1"/>
</dbReference>
<dbReference type="InterPro" id="IPR055220">
    <property type="entry name" value="SPRTN_ZBD"/>
</dbReference>
<organism evidence="11 12">
    <name type="scientific">Strongyloides stercoralis</name>
    <name type="common">Threadworm</name>
    <dbReference type="NCBI Taxonomy" id="6248"/>
    <lineage>
        <taxon>Eukaryota</taxon>
        <taxon>Metazoa</taxon>
        <taxon>Ecdysozoa</taxon>
        <taxon>Nematoda</taxon>
        <taxon>Chromadorea</taxon>
        <taxon>Rhabditida</taxon>
        <taxon>Tylenchina</taxon>
        <taxon>Panagrolaimomorpha</taxon>
        <taxon>Strongyloidoidea</taxon>
        <taxon>Strongyloididae</taxon>
        <taxon>Strongyloides</taxon>
    </lineage>
</organism>
<evidence type="ECO:0000259" key="10">
    <source>
        <dbReference type="SMART" id="SM00731"/>
    </source>
</evidence>
<feature type="region of interest" description="Disordered" evidence="8">
    <location>
        <begin position="894"/>
        <end position="925"/>
    </location>
</feature>
<accession>A0AAF5DCQ6</accession>
<keyword evidence="5" id="KW-0406">Ion transport</keyword>
<dbReference type="Pfam" id="PF25508">
    <property type="entry name" value="TRPM2"/>
    <property type="match status" value="2"/>
</dbReference>
<dbReference type="GO" id="GO:0005261">
    <property type="term" value="F:monoatomic cation channel activity"/>
    <property type="evidence" value="ECO:0007669"/>
    <property type="project" value="TreeGrafter"/>
</dbReference>
<evidence type="ECO:0000256" key="3">
    <source>
        <dbReference type="ARBA" id="ARBA00022692"/>
    </source>
</evidence>
<name>A0AAF5DCQ6_STRER</name>
<dbReference type="GO" id="GO:0030001">
    <property type="term" value="P:metal ion transport"/>
    <property type="evidence" value="ECO:0007669"/>
    <property type="project" value="TreeGrafter"/>
</dbReference>
<dbReference type="InterPro" id="IPR057366">
    <property type="entry name" value="TRPM-like"/>
</dbReference>
<comment type="subcellular location">
    <subcellularLocation>
        <location evidence="1">Membrane</location>
        <topology evidence="1">Multi-pass membrane protein</topology>
    </subcellularLocation>
</comment>
<dbReference type="PANTHER" id="PTHR13800:SF1">
    <property type="entry name" value="TRANSIENT RECEPTOR POTENTIAL CATION CHANNEL TRPM"/>
    <property type="match status" value="1"/>
</dbReference>
<evidence type="ECO:0000256" key="5">
    <source>
        <dbReference type="ARBA" id="ARBA00023065"/>
    </source>
</evidence>
<feature type="region of interest" description="Disordered" evidence="8">
    <location>
        <begin position="1014"/>
        <end position="1036"/>
    </location>
</feature>
<evidence type="ECO:0000256" key="4">
    <source>
        <dbReference type="ARBA" id="ARBA00022989"/>
    </source>
</evidence>
<feature type="transmembrane region" description="Helical" evidence="9">
    <location>
        <begin position="1149"/>
        <end position="1168"/>
    </location>
</feature>
<dbReference type="Pfam" id="PF22934">
    <property type="entry name" value="SPRTN_ZBD"/>
    <property type="match status" value="1"/>
</dbReference>
<evidence type="ECO:0000256" key="8">
    <source>
        <dbReference type="SAM" id="MobiDB-lite"/>
    </source>
</evidence>
<feature type="transmembrane region" description="Helical" evidence="9">
    <location>
        <begin position="1283"/>
        <end position="1308"/>
    </location>
</feature>
<dbReference type="GO" id="GO:0005886">
    <property type="term" value="C:plasma membrane"/>
    <property type="evidence" value="ECO:0007669"/>
    <property type="project" value="TreeGrafter"/>
</dbReference>
<dbReference type="WBParaSite" id="TCONS_00010487.p1">
    <property type="protein sequence ID" value="TCONS_00010487.p1"/>
    <property type="gene ID" value="XLOC_003678"/>
</dbReference>
<proteinExistence type="predicted"/>
<sequence>INVKLCCFYLFLTMDPTNIGHNPPSSYHHDTKTEGKKKKFHKHRHTHGANAPPSNVSIHHWKDMLNMSVLASNFNSDFHKNTTDTDDEELSYDISKIFKKRECKNYVRSMRDSQRCGCGRLENEHSMAAVTSKRILYSDTDGENKHDNKEDEWGKKDTTRGNERWSIKNDTVLLPTDAYGTIEFQGGPRPIKAQYVRLSFDTECSSIIHLLQNIWQIPPPKLIISIHGGTGNFNLQSKLSRLFRNGLVKAASTTGAWIITSGVENSLTRQVAAAIESAQNSIRNKIKIISIGIVGWGLLKRREDFIGNNNTVLYRKMGSNVKSRFITLNNRHSYFLFTDNGTVGKHGSEVILRRRLEMYINEKQTIVSGGRTVPVVCVMIEGGVYSIKTALQYVTSFPKTPIVICDGSGRASDLISFAHQYLQSDNTLPENLQKQLLSLIESIFQQNKEEAEVLLNDIINCVSQKKMVTIFRNTGENKRDLDHAILTALLKGYNLTPPEQLSLALAWNRVDIARSEIFIHGIEWNPNDLHNIMMEALISNRVDFVRLLLENGVDMHSFLTIGRLEALYNTDKGPTNTLYYIVRDVTRIRSGYTYKLPHIGLAMEKLIGNGFKSYYRSEEFIRKYNKYKCAQKIKSNKKRYSDNLTSVIFPFAMMKKNDSSNSVIDKQWNNEVKPSLTQNLQTKVKSVFINVNENETEKVHKKNSSSNISTINQFNEDSPNFRYPFSELLIWAVLTKRHEMARCMWEHGEESMAKALIACCLNKNLAKEAREDYLDIEISDDLKRNADEFKQLSLDLLDCSYRQDDDKTLQLLTYELKYWGNETNLSLAVVANNKQFIAHPCCQMLLADLWHGGMRIRSNSNLKVIIGILFFPSIFTLEFKSREELMLQPQTAAEHENDLYDTSSSEEENTTSESEGNSSSSSEDDNEFFRSKSFFGSTQSLHFSSILPSKLRRSRKDTNRHRRQSIISISSISKSTNLDKMKILNNSIMSIDENAKPKDGGRRRMSSTCKEILDASKLPPTEGQERRGSTQKNRSGTITSIKKINSIETTAKPTVPLKSKQIKAKIKVYEFFSAPITTFWTWFLSFILFMAANTYVLLVKTPPNPTILEWILFIYVISYGLEELRKLFMSEPTRIRKKLTFFFSNTWNWLSTLAVIGFVIGFIVRLTSPSTGRVILAVDYSIWCLKILDYLTIHPTFGPYITMVGKMTNAMKYHITLLTISLLSFGTVRQSILVNDQDWNWELLRDIFYKPYFMLYGEVYAGEIDLCTDEGTNCVPGNFIPPIMMTIFLLIANLLLISMLMATFNHIFDEVNLFAKNYWLFQRYHQVMKYESSPVLPPPFTIFYHIYWIGKYMFYQNTFNIWKLLKKLNIITDKTTRNAHLFDCSLKLFLTLSQVEKLHDFEEESMEALTLQQEDLIKTAVESKIRNTSENTDIILRKMIDITRSEGKLKETVTIIEKRLMAVENNQSKLIDHLNNITNALPNSLPQYIDNKSPSIFLDSNIIINDNNSSPSERTHLIESSKNDNKKIVYKKEYTSITDTIDTKNYTNIKDEETDAPDIYTEDDKYDINSLFMTFNLVDPELDLTDPNPDIYEHFNRYNSLLFYNKLGCCEVKWSKRMTLCAGNCRYKPRNGECVISLSEPLLKLRPRSDFINTLLHEMIHAYLFVTKNNRDRDGHGPEFQSWMNKLNRICGTSITIYHTFNQEVRHYKTHVWRCNGSCASRPPFWGYVRRSMNRAPSKNDYWWLQHEMSCGGKFVKIKEPENYKKKVTIKNDLSRNGTPNRMTVINGILVSGDKSKLTTSPLNKGKIITGSKNTNNGNKTLFPKDVSNLPNKTIEKRKDTKSKEQIVIKKPTTPSNIKLSSGKQTSIDKFVTRTPKTKDISKQGSTNSFTKSDNDIIYIGTSSKGVKLGSNLSKSPSLLKKLHQERLERMKKKFTRIILIKKLVVGVNNLYFLKLI</sequence>
<dbReference type="Pfam" id="PF18139">
    <property type="entry name" value="LSDAT_euk"/>
    <property type="match status" value="1"/>
</dbReference>
<keyword evidence="7" id="KW-0407">Ion channel</keyword>
<dbReference type="Pfam" id="PF10263">
    <property type="entry name" value="SprT-like"/>
    <property type="match status" value="1"/>
</dbReference>
<dbReference type="InterPro" id="IPR006640">
    <property type="entry name" value="SprT-like_domain"/>
</dbReference>